<evidence type="ECO:0000256" key="3">
    <source>
        <dbReference type="ARBA" id="ARBA00023315"/>
    </source>
</evidence>
<comment type="similarity">
    <text evidence="1">Belongs to the diacylglycerol acyltransferase family.</text>
</comment>
<protein>
    <submittedName>
        <fullName evidence="5">Acyltransferase-like protein</fullName>
    </submittedName>
</protein>
<evidence type="ECO:0000313" key="5">
    <source>
        <dbReference type="EMBL" id="KAL2527694.1"/>
    </source>
</evidence>
<keyword evidence="2" id="KW-0808">Transferase</keyword>
<dbReference type="InterPro" id="IPR022742">
    <property type="entry name" value="Hydrolase_4"/>
</dbReference>
<evidence type="ECO:0000259" key="4">
    <source>
        <dbReference type="Pfam" id="PF12146"/>
    </source>
</evidence>
<name>A0ABD1URK7_9LAMI</name>
<dbReference type="GO" id="GO:0004144">
    <property type="term" value="F:diacylglycerol O-acyltransferase activity"/>
    <property type="evidence" value="ECO:0007669"/>
    <property type="project" value="UniProtKB-ARBA"/>
</dbReference>
<dbReference type="InterPro" id="IPR007130">
    <property type="entry name" value="DAGAT"/>
</dbReference>
<proteinExistence type="inferred from homology"/>
<dbReference type="PANTHER" id="PTHR22753:SF14">
    <property type="entry name" value="MONOACYLGLYCEROL_DIACYLGLYCEROL O-ACYLTRANSFERASE"/>
    <property type="match status" value="1"/>
</dbReference>
<accession>A0ABD1URK7</accession>
<feature type="domain" description="Serine aminopeptidase S33" evidence="4">
    <location>
        <begin position="156"/>
        <end position="350"/>
    </location>
</feature>
<dbReference type="GO" id="GO:0019432">
    <property type="term" value="P:triglyceride biosynthetic process"/>
    <property type="evidence" value="ECO:0007669"/>
    <property type="project" value="UniProtKB-ARBA"/>
</dbReference>
<dbReference type="CDD" id="cd07987">
    <property type="entry name" value="LPLAT_MGAT-like"/>
    <property type="match status" value="1"/>
</dbReference>
<dbReference type="SUPFAM" id="SSF53474">
    <property type="entry name" value="alpha/beta-Hydrolases"/>
    <property type="match status" value="1"/>
</dbReference>
<sequence length="685" mass="76838">MSSPLIQGSTMASMGKVFPPLVLLNPKYKPCYPGRVASRNTKSIIKNCFNEKYFVQEKLDPLWDDGYGSQTAQDYLEAAKDMIRPDNGPPRWFCPIESGPPIKNSPVLLFLPGIDGLGMGLILHHKALGKVFEVRCLHIPVYDRTPFEGLVKFATDAIRSEHASIPDRPIYLVGESFGGCLALSVAAFNPTIDLVVILVNPATSFNRSQLQPMLPFLEACPKELHKIIPYLFGLSLGNPMKMANVQVNSPLSPTKKLENLFLDVKSLVEGATLLADILPKETLSWKLKSLKSGAAHANSHLHAVKSEVLVLASGNDNMLPSAAEARRLLDLLENCKVRDFYHSGHTLLVEDGINLLTIIKGTNKYRRSKTHDFVSDFLPPSKSEFKETFDEHLGLFRLATSPVMFSTLENGKIVKGLSGIPDQGPVLLVGYHMFFGTEIGAIVEEYLREKKIVLHGVAHPEIFAENIEAPLQVISGFDRFRVFGAVPVTARNVFKLMSNKRHVLLYPGGVREALHRKGEKYKLFWPEKPEFVRMASKFGAKIVPFGVVGEDDLMEQFLDYNDLMKIPLMKEFISQRNTAISRVRGGTQITGEVGNQDFFVPGICPKIPGRFYFLFGKPIETKGREELLKNKELCNELYLQIQSEITRNIDYLLKKREDDPYRHVFERTMYRALSGPVHQIPAFDP</sequence>
<gene>
    <name evidence="5" type="ORF">Adt_12748</name>
</gene>
<dbReference type="InterPro" id="IPR029058">
    <property type="entry name" value="AB_hydrolase_fold"/>
</dbReference>
<dbReference type="PANTHER" id="PTHR22753">
    <property type="entry name" value="TRANSMEMBRANE PROTEIN 68"/>
    <property type="match status" value="1"/>
</dbReference>
<dbReference type="AlphaFoldDB" id="A0ABD1URK7"/>
<dbReference type="Pfam" id="PF12146">
    <property type="entry name" value="Hydrolase_4"/>
    <property type="match status" value="1"/>
</dbReference>
<organism evidence="5 6">
    <name type="scientific">Abeliophyllum distichum</name>
    <dbReference type="NCBI Taxonomy" id="126358"/>
    <lineage>
        <taxon>Eukaryota</taxon>
        <taxon>Viridiplantae</taxon>
        <taxon>Streptophyta</taxon>
        <taxon>Embryophyta</taxon>
        <taxon>Tracheophyta</taxon>
        <taxon>Spermatophyta</taxon>
        <taxon>Magnoliopsida</taxon>
        <taxon>eudicotyledons</taxon>
        <taxon>Gunneridae</taxon>
        <taxon>Pentapetalae</taxon>
        <taxon>asterids</taxon>
        <taxon>lamiids</taxon>
        <taxon>Lamiales</taxon>
        <taxon>Oleaceae</taxon>
        <taxon>Forsythieae</taxon>
        <taxon>Abeliophyllum</taxon>
    </lineage>
</organism>
<dbReference type="Gene3D" id="3.40.50.1820">
    <property type="entry name" value="alpha/beta hydrolase"/>
    <property type="match status" value="1"/>
</dbReference>
<dbReference type="EMBL" id="JBFOLK010000003">
    <property type="protein sequence ID" value="KAL2527694.1"/>
    <property type="molecule type" value="Genomic_DNA"/>
</dbReference>
<dbReference type="Proteomes" id="UP001604336">
    <property type="component" value="Unassembled WGS sequence"/>
</dbReference>
<keyword evidence="6" id="KW-1185">Reference proteome</keyword>
<reference evidence="6" key="1">
    <citation type="submission" date="2024-07" db="EMBL/GenBank/DDBJ databases">
        <title>Two chromosome-level genome assemblies of Korean endemic species Abeliophyllum distichum and Forsythia ovata (Oleaceae).</title>
        <authorList>
            <person name="Jang H."/>
        </authorList>
    </citation>
    <scope>NUCLEOTIDE SEQUENCE [LARGE SCALE GENOMIC DNA]</scope>
</reference>
<comment type="caution">
    <text evidence="5">The sequence shown here is derived from an EMBL/GenBank/DDBJ whole genome shotgun (WGS) entry which is preliminary data.</text>
</comment>
<keyword evidence="3" id="KW-0012">Acyltransferase</keyword>
<evidence type="ECO:0000256" key="2">
    <source>
        <dbReference type="ARBA" id="ARBA00022679"/>
    </source>
</evidence>
<evidence type="ECO:0000313" key="6">
    <source>
        <dbReference type="Proteomes" id="UP001604336"/>
    </source>
</evidence>
<dbReference type="Pfam" id="PF03982">
    <property type="entry name" value="DAGAT"/>
    <property type="match status" value="1"/>
</dbReference>
<evidence type="ECO:0000256" key="1">
    <source>
        <dbReference type="ARBA" id="ARBA00005420"/>
    </source>
</evidence>